<evidence type="ECO:0000259" key="15">
    <source>
        <dbReference type="PROSITE" id="PS50109"/>
    </source>
</evidence>
<evidence type="ECO:0000256" key="2">
    <source>
        <dbReference type="ARBA" id="ARBA00004651"/>
    </source>
</evidence>
<keyword evidence="13 14" id="KW-0472">Membrane</keyword>
<dbReference type="InterPro" id="IPR036097">
    <property type="entry name" value="HisK_dim/P_sf"/>
</dbReference>
<dbReference type="InterPro" id="IPR033479">
    <property type="entry name" value="dCache_1"/>
</dbReference>
<organism evidence="16 17">
    <name type="scientific">Paenibacillus aurantiacus</name>
    <dbReference type="NCBI Taxonomy" id="1936118"/>
    <lineage>
        <taxon>Bacteria</taxon>
        <taxon>Bacillati</taxon>
        <taxon>Bacillota</taxon>
        <taxon>Bacilli</taxon>
        <taxon>Bacillales</taxon>
        <taxon>Paenibacillaceae</taxon>
        <taxon>Paenibacillus</taxon>
    </lineage>
</organism>
<gene>
    <name evidence="16" type="ORF">ACFFSY_04040</name>
</gene>
<sequence length="504" mass="55492">MTIDANQLSTRQTGLLYFLIVLVPFGLFSWAFLHMKTNSAYDELRDKARQLSGVHALYVESFFSETIGRMESLSIYLSGEAEDGGLTQRMLVATHRVDPRFSGFYIANEKGSIVCSSNPSEVKGNIAGRAEFKLALLTRKRQVSEPHFGQGTGQYYVSIATPIVSPSGDVRHVIIGSLQISELEKGIQHLVRSENVRMYDRAGHVLLDTRDLPTGSRTVSSSILLEAVPWQVEATLAMDYANAVWKPYLIYAAAMLVILSCVFFLVRAMLAKKRLDRELARIEADKLKLIGTIAAGTAHEIRNPLTGIKGFISLLSQKYTDERDQYYFALIQTEVNRINAIVSELLLIGKPAGLRKETIVVQDVMKEVLPLFESEAQLQHVRVTAALPAHPLHVAIDRDHFKQVLLNLSKNALEAQEGGGEITITAAEEGDRIRIRIADTGKGMSAETLRKLFVPFFTMKSTGTGLGLVVCKQILDSYGGSLIIDSRVGAGTTAVIDLPAARAQ</sequence>
<evidence type="ECO:0000256" key="10">
    <source>
        <dbReference type="ARBA" id="ARBA00022840"/>
    </source>
</evidence>
<dbReference type="Pfam" id="PF00512">
    <property type="entry name" value="HisKA"/>
    <property type="match status" value="1"/>
</dbReference>
<dbReference type="Pfam" id="PF02518">
    <property type="entry name" value="HATPase_c"/>
    <property type="match status" value="1"/>
</dbReference>
<keyword evidence="7 14" id="KW-0812">Transmembrane</keyword>
<evidence type="ECO:0000256" key="6">
    <source>
        <dbReference type="ARBA" id="ARBA00022679"/>
    </source>
</evidence>
<dbReference type="SUPFAM" id="SSF103190">
    <property type="entry name" value="Sensory domain-like"/>
    <property type="match status" value="1"/>
</dbReference>
<proteinExistence type="predicted"/>
<dbReference type="EC" id="2.7.13.3" evidence="3"/>
<dbReference type="InterPro" id="IPR003594">
    <property type="entry name" value="HATPase_dom"/>
</dbReference>
<keyword evidence="9" id="KW-0418">Kinase</keyword>
<keyword evidence="4" id="KW-1003">Cell membrane</keyword>
<dbReference type="SUPFAM" id="SSF55874">
    <property type="entry name" value="ATPase domain of HSP90 chaperone/DNA topoisomerase II/histidine kinase"/>
    <property type="match status" value="1"/>
</dbReference>
<dbReference type="RefSeq" id="WP_377490244.1">
    <property type="nucleotide sequence ID" value="NZ_JBHMDO010000008.1"/>
</dbReference>
<feature type="domain" description="Histidine kinase" evidence="15">
    <location>
        <begin position="296"/>
        <end position="502"/>
    </location>
</feature>
<keyword evidence="17" id="KW-1185">Reference proteome</keyword>
<dbReference type="InterPro" id="IPR036890">
    <property type="entry name" value="HATPase_C_sf"/>
</dbReference>
<comment type="caution">
    <text evidence="16">The sequence shown here is derived from an EMBL/GenBank/DDBJ whole genome shotgun (WGS) entry which is preliminary data.</text>
</comment>
<dbReference type="InterPro" id="IPR005467">
    <property type="entry name" value="His_kinase_dom"/>
</dbReference>
<evidence type="ECO:0000313" key="17">
    <source>
        <dbReference type="Proteomes" id="UP001589747"/>
    </source>
</evidence>
<evidence type="ECO:0000256" key="12">
    <source>
        <dbReference type="ARBA" id="ARBA00023012"/>
    </source>
</evidence>
<dbReference type="GO" id="GO:0005524">
    <property type="term" value="F:ATP binding"/>
    <property type="evidence" value="ECO:0007669"/>
    <property type="project" value="UniProtKB-KW"/>
</dbReference>
<feature type="transmembrane region" description="Helical" evidence="14">
    <location>
        <begin position="248"/>
        <end position="270"/>
    </location>
</feature>
<dbReference type="Gene3D" id="1.10.287.130">
    <property type="match status" value="1"/>
</dbReference>
<dbReference type="Pfam" id="PF02743">
    <property type="entry name" value="dCache_1"/>
    <property type="match status" value="1"/>
</dbReference>
<evidence type="ECO:0000256" key="8">
    <source>
        <dbReference type="ARBA" id="ARBA00022741"/>
    </source>
</evidence>
<dbReference type="InterPro" id="IPR003661">
    <property type="entry name" value="HisK_dim/P_dom"/>
</dbReference>
<evidence type="ECO:0000256" key="5">
    <source>
        <dbReference type="ARBA" id="ARBA00022553"/>
    </source>
</evidence>
<dbReference type="Gene3D" id="3.30.565.10">
    <property type="entry name" value="Histidine kinase-like ATPase, C-terminal domain"/>
    <property type="match status" value="1"/>
</dbReference>
<dbReference type="SMART" id="SM00388">
    <property type="entry name" value="HisKA"/>
    <property type="match status" value="1"/>
</dbReference>
<evidence type="ECO:0000256" key="3">
    <source>
        <dbReference type="ARBA" id="ARBA00012438"/>
    </source>
</evidence>
<dbReference type="SUPFAM" id="SSF47384">
    <property type="entry name" value="Homodimeric domain of signal transducing histidine kinase"/>
    <property type="match status" value="1"/>
</dbReference>
<keyword evidence="8" id="KW-0547">Nucleotide-binding</keyword>
<dbReference type="CDD" id="cd00082">
    <property type="entry name" value="HisKA"/>
    <property type="match status" value="1"/>
</dbReference>
<name>A0ABV5KIQ0_9BACL</name>
<dbReference type="Gene3D" id="3.30.450.20">
    <property type="entry name" value="PAS domain"/>
    <property type="match status" value="2"/>
</dbReference>
<evidence type="ECO:0000313" key="16">
    <source>
        <dbReference type="EMBL" id="MFB9325092.1"/>
    </source>
</evidence>
<dbReference type="EMBL" id="JBHMDO010000008">
    <property type="protein sequence ID" value="MFB9325092.1"/>
    <property type="molecule type" value="Genomic_DNA"/>
</dbReference>
<evidence type="ECO:0000256" key="1">
    <source>
        <dbReference type="ARBA" id="ARBA00000085"/>
    </source>
</evidence>
<keyword evidence="12" id="KW-0902">Two-component regulatory system</keyword>
<evidence type="ECO:0000256" key="9">
    <source>
        <dbReference type="ARBA" id="ARBA00022777"/>
    </source>
</evidence>
<dbReference type="InterPro" id="IPR004358">
    <property type="entry name" value="Sig_transdc_His_kin-like_C"/>
</dbReference>
<dbReference type="PANTHER" id="PTHR43065">
    <property type="entry name" value="SENSOR HISTIDINE KINASE"/>
    <property type="match status" value="1"/>
</dbReference>
<comment type="subcellular location">
    <subcellularLocation>
        <location evidence="2">Cell membrane</location>
        <topology evidence="2">Multi-pass membrane protein</topology>
    </subcellularLocation>
</comment>
<dbReference type="PROSITE" id="PS50109">
    <property type="entry name" value="HIS_KIN"/>
    <property type="match status" value="1"/>
</dbReference>
<protein>
    <recommendedName>
        <fullName evidence="3">histidine kinase</fullName>
        <ecNumber evidence="3">2.7.13.3</ecNumber>
    </recommendedName>
</protein>
<keyword evidence="11 14" id="KW-1133">Transmembrane helix</keyword>
<dbReference type="PRINTS" id="PR00344">
    <property type="entry name" value="BCTRLSENSOR"/>
</dbReference>
<keyword evidence="6" id="KW-0808">Transferase</keyword>
<evidence type="ECO:0000256" key="13">
    <source>
        <dbReference type="ARBA" id="ARBA00023136"/>
    </source>
</evidence>
<evidence type="ECO:0000256" key="11">
    <source>
        <dbReference type="ARBA" id="ARBA00022989"/>
    </source>
</evidence>
<dbReference type="InterPro" id="IPR029151">
    <property type="entry name" value="Sensor-like_sf"/>
</dbReference>
<evidence type="ECO:0000256" key="4">
    <source>
        <dbReference type="ARBA" id="ARBA00022475"/>
    </source>
</evidence>
<evidence type="ECO:0000256" key="7">
    <source>
        <dbReference type="ARBA" id="ARBA00022692"/>
    </source>
</evidence>
<keyword evidence="5" id="KW-0597">Phosphoprotein</keyword>
<dbReference type="CDD" id="cd18773">
    <property type="entry name" value="PDC1_HK_sensor"/>
    <property type="match status" value="1"/>
</dbReference>
<comment type="catalytic activity">
    <reaction evidence="1">
        <text>ATP + protein L-histidine = ADP + protein N-phospho-L-histidine.</text>
        <dbReference type="EC" id="2.7.13.3"/>
    </reaction>
</comment>
<evidence type="ECO:0000256" key="14">
    <source>
        <dbReference type="SAM" id="Phobius"/>
    </source>
</evidence>
<keyword evidence="10 16" id="KW-0067">ATP-binding</keyword>
<dbReference type="SMART" id="SM00387">
    <property type="entry name" value="HATPase_c"/>
    <property type="match status" value="1"/>
</dbReference>
<reference evidence="16 17" key="1">
    <citation type="submission" date="2024-09" db="EMBL/GenBank/DDBJ databases">
        <authorList>
            <person name="Sun Q."/>
            <person name="Mori K."/>
        </authorList>
    </citation>
    <scope>NUCLEOTIDE SEQUENCE [LARGE SCALE GENOMIC DNA]</scope>
    <source>
        <strain evidence="16 17">TISTR 2452</strain>
    </source>
</reference>
<dbReference type="PANTHER" id="PTHR43065:SF10">
    <property type="entry name" value="PEROXIDE STRESS-ACTIVATED HISTIDINE KINASE MAK3"/>
    <property type="match status" value="1"/>
</dbReference>
<feature type="transmembrane region" description="Helical" evidence="14">
    <location>
        <begin position="15"/>
        <end position="33"/>
    </location>
</feature>
<accession>A0ABV5KIQ0</accession>
<dbReference type="Proteomes" id="UP001589747">
    <property type="component" value="Unassembled WGS sequence"/>
</dbReference>